<evidence type="ECO:0000313" key="3">
    <source>
        <dbReference type="Proteomes" id="UP001151287"/>
    </source>
</evidence>
<gene>
    <name evidence="2" type="ORF">LUZ63_014054</name>
</gene>
<sequence>MKWMWKLISEPDSTWSSTIHLLYGTTDIATLSLDDRTSAAFKDILYYRDFFSISINTMGGTQGPVWKWSTTGNYSSASTYHILADPGLRSPYHSILWKLKVPPKVRIFLWLVLLDRILTQQNLMLRNWPTISTCKCCSTDCLETSVHLSIECDFAKQIWTLVRSRFNLSPLSALDLHAFWTHNRTIIDDLWDVIWAASIWAIWKERNRRVFSSRSLPPAMLMAEICATIEAWKRIL</sequence>
<feature type="domain" description="Reverse transcriptase zinc-binding" evidence="1">
    <location>
        <begin position="74"/>
        <end position="159"/>
    </location>
</feature>
<reference evidence="2" key="1">
    <citation type="journal article" date="2022" name="Cell">
        <title>Repeat-based holocentromeres influence genome architecture and karyotype evolution.</title>
        <authorList>
            <person name="Hofstatter P.G."/>
            <person name="Thangavel G."/>
            <person name="Lux T."/>
            <person name="Neumann P."/>
            <person name="Vondrak T."/>
            <person name="Novak P."/>
            <person name="Zhang M."/>
            <person name="Costa L."/>
            <person name="Castellani M."/>
            <person name="Scott A."/>
            <person name="Toegelov H."/>
            <person name="Fuchs J."/>
            <person name="Mata-Sucre Y."/>
            <person name="Dias Y."/>
            <person name="Vanzela A.L.L."/>
            <person name="Huettel B."/>
            <person name="Almeida C.C.S."/>
            <person name="Simkova H."/>
            <person name="Souza G."/>
            <person name="Pedrosa-Harand A."/>
            <person name="Macas J."/>
            <person name="Mayer K.F.X."/>
            <person name="Houben A."/>
            <person name="Marques A."/>
        </authorList>
    </citation>
    <scope>NUCLEOTIDE SEQUENCE</scope>
    <source>
        <strain evidence="2">RhyBre1mFocal</strain>
    </source>
</reference>
<dbReference type="Pfam" id="PF13966">
    <property type="entry name" value="zf-RVT"/>
    <property type="match status" value="1"/>
</dbReference>
<comment type="caution">
    <text evidence="2">The sequence shown here is derived from an EMBL/GenBank/DDBJ whole genome shotgun (WGS) entry which is preliminary data.</text>
</comment>
<accession>A0A9Q0CA64</accession>
<evidence type="ECO:0000313" key="2">
    <source>
        <dbReference type="EMBL" id="KAJ1689899.1"/>
    </source>
</evidence>
<proteinExistence type="predicted"/>
<evidence type="ECO:0000259" key="1">
    <source>
        <dbReference type="Pfam" id="PF13966"/>
    </source>
</evidence>
<dbReference type="PANTHER" id="PTHR33116:SF78">
    <property type="entry name" value="OS12G0587133 PROTEIN"/>
    <property type="match status" value="1"/>
</dbReference>
<protein>
    <recommendedName>
        <fullName evidence="1">Reverse transcriptase zinc-binding domain-containing protein</fullName>
    </recommendedName>
</protein>
<name>A0A9Q0CA64_9POAL</name>
<dbReference type="Proteomes" id="UP001151287">
    <property type="component" value="Unassembled WGS sequence"/>
</dbReference>
<dbReference type="OrthoDB" id="675217at2759"/>
<organism evidence="2 3">
    <name type="scientific">Rhynchospora breviuscula</name>
    <dbReference type="NCBI Taxonomy" id="2022672"/>
    <lineage>
        <taxon>Eukaryota</taxon>
        <taxon>Viridiplantae</taxon>
        <taxon>Streptophyta</taxon>
        <taxon>Embryophyta</taxon>
        <taxon>Tracheophyta</taxon>
        <taxon>Spermatophyta</taxon>
        <taxon>Magnoliopsida</taxon>
        <taxon>Liliopsida</taxon>
        <taxon>Poales</taxon>
        <taxon>Cyperaceae</taxon>
        <taxon>Cyperoideae</taxon>
        <taxon>Rhynchosporeae</taxon>
        <taxon>Rhynchospora</taxon>
    </lineage>
</organism>
<dbReference type="PANTHER" id="PTHR33116">
    <property type="entry name" value="REVERSE TRANSCRIPTASE ZINC-BINDING DOMAIN-CONTAINING PROTEIN-RELATED-RELATED"/>
    <property type="match status" value="1"/>
</dbReference>
<dbReference type="AlphaFoldDB" id="A0A9Q0CA64"/>
<keyword evidence="3" id="KW-1185">Reference proteome</keyword>
<dbReference type="InterPro" id="IPR026960">
    <property type="entry name" value="RVT-Znf"/>
</dbReference>
<dbReference type="EMBL" id="JAMQYH010000004">
    <property type="protein sequence ID" value="KAJ1689899.1"/>
    <property type="molecule type" value="Genomic_DNA"/>
</dbReference>